<dbReference type="Pfam" id="PF02653">
    <property type="entry name" value="BPD_transp_2"/>
    <property type="match status" value="1"/>
</dbReference>
<keyword evidence="6 10" id="KW-1133">Transmembrane helix</keyword>
<feature type="transmembrane region" description="Helical" evidence="10">
    <location>
        <begin position="12"/>
        <end position="31"/>
    </location>
</feature>
<protein>
    <recommendedName>
        <fullName evidence="8">Autoinducer 2 import system permease protein LsrD</fullName>
    </recommendedName>
</protein>
<dbReference type="RefSeq" id="WP_286329476.1">
    <property type="nucleotide sequence ID" value="NZ_AP027734.1"/>
</dbReference>
<keyword evidence="5 10" id="KW-0812">Transmembrane</keyword>
<reference evidence="12" key="1">
    <citation type="journal article" date="2019" name="Int. J. Syst. Evol. Microbiol.">
        <title>The Global Catalogue of Microorganisms (GCM) 10K type strain sequencing project: providing services to taxonomists for standard genome sequencing and annotation.</title>
        <authorList>
            <consortium name="The Broad Institute Genomics Platform"/>
            <consortium name="The Broad Institute Genome Sequencing Center for Infectious Disease"/>
            <person name="Wu L."/>
            <person name="Ma J."/>
        </authorList>
    </citation>
    <scope>NUCLEOTIDE SEQUENCE [LARGE SCALE GENOMIC DNA]</scope>
    <source>
        <strain evidence="12">NBRC 109019</strain>
    </source>
</reference>
<dbReference type="InterPro" id="IPR001851">
    <property type="entry name" value="ABC_transp_permease"/>
</dbReference>
<dbReference type="Proteomes" id="UP001321477">
    <property type="component" value="Chromosome"/>
</dbReference>
<keyword evidence="7 10" id="KW-0472">Membrane</keyword>
<evidence type="ECO:0000256" key="8">
    <source>
        <dbReference type="ARBA" id="ARBA00039381"/>
    </source>
</evidence>
<evidence type="ECO:0000256" key="5">
    <source>
        <dbReference type="ARBA" id="ARBA00022692"/>
    </source>
</evidence>
<gene>
    <name evidence="11" type="ORF">GCM10025870_10930</name>
</gene>
<proteinExistence type="predicted"/>
<evidence type="ECO:0000256" key="2">
    <source>
        <dbReference type="ARBA" id="ARBA00022448"/>
    </source>
</evidence>
<feature type="transmembrane region" description="Helical" evidence="10">
    <location>
        <begin position="233"/>
        <end position="256"/>
    </location>
</feature>
<dbReference type="CDD" id="cd06579">
    <property type="entry name" value="TM_PBP1_transp_AraH_like"/>
    <property type="match status" value="1"/>
</dbReference>
<keyword evidence="4" id="KW-0997">Cell inner membrane</keyword>
<dbReference type="PANTHER" id="PTHR32196">
    <property type="entry name" value="ABC TRANSPORTER PERMEASE PROTEIN YPHD-RELATED-RELATED"/>
    <property type="match status" value="1"/>
</dbReference>
<evidence type="ECO:0000313" key="11">
    <source>
        <dbReference type="EMBL" id="BDZ54020.1"/>
    </source>
</evidence>
<feature type="transmembrane region" description="Helical" evidence="10">
    <location>
        <begin position="88"/>
        <end position="110"/>
    </location>
</feature>
<name>A0ABM8GZY0_9MICO</name>
<feature type="transmembrane region" description="Helical" evidence="10">
    <location>
        <begin position="147"/>
        <end position="173"/>
    </location>
</feature>
<sequence>MLLARSWRDHVVYIGFVVVFAFFAITQGPSFLSGTTLVNIVTQATPITIMAVGAVFVLSLGEIDLSIGSTVALAALTAALALQATGAWWIAALAGLAVGAAVGLVNGLFITLVRLPSFLVTLATMGLVAGLAQQVTNLQSVPVTDQAFGWIFGAGAVAGVPILIVWSVVVAAIGWHVLRQRRFGAHVLAVGNNASAARVSGIRVTRVRIAVFMLSGATAALAGLLYAGRLAGATYTLGTTDLMSVLAAVIVGGTALTGGRASMIGAVVGSLFMSMINYGLLLAGLTVAQQEIVRGIIILIAVSLSLRGKKEADPCSSHSCAAATRGSSTPPSPPTEPATSRRTPT</sequence>
<evidence type="ECO:0000256" key="4">
    <source>
        <dbReference type="ARBA" id="ARBA00022519"/>
    </source>
</evidence>
<feature type="transmembrane region" description="Helical" evidence="10">
    <location>
        <begin position="117"/>
        <end position="135"/>
    </location>
</feature>
<keyword evidence="12" id="KW-1185">Reference proteome</keyword>
<dbReference type="PANTHER" id="PTHR32196:SF71">
    <property type="entry name" value="AUTOINDUCER 2 IMPORT SYSTEM PERMEASE PROTEIN LSRD"/>
    <property type="match status" value="1"/>
</dbReference>
<evidence type="ECO:0000256" key="10">
    <source>
        <dbReference type="SAM" id="Phobius"/>
    </source>
</evidence>
<keyword evidence="2" id="KW-0813">Transport</keyword>
<feature type="transmembrane region" description="Helical" evidence="10">
    <location>
        <begin position="207"/>
        <end position="227"/>
    </location>
</feature>
<feature type="transmembrane region" description="Helical" evidence="10">
    <location>
        <begin position="65"/>
        <end position="82"/>
    </location>
</feature>
<feature type="transmembrane region" description="Helical" evidence="10">
    <location>
        <begin position="37"/>
        <end position="58"/>
    </location>
</feature>
<evidence type="ECO:0000313" key="12">
    <source>
        <dbReference type="Proteomes" id="UP001321477"/>
    </source>
</evidence>
<dbReference type="EMBL" id="AP027734">
    <property type="protein sequence ID" value="BDZ54020.1"/>
    <property type="molecule type" value="Genomic_DNA"/>
</dbReference>
<feature type="region of interest" description="Disordered" evidence="9">
    <location>
        <begin position="312"/>
        <end position="345"/>
    </location>
</feature>
<evidence type="ECO:0000256" key="1">
    <source>
        <dbReference type="ARBA" id="ARBA00004651"/>
    </source>
</evidence>
<keyword evidence="3" id="KW-1003">Cell membrane</keyword>
<evidence type="ECO:0000256" key="6">
    <source>
        <dbReference type="ARBA" id="ARBA00022989"/>
    </source>
</evidence>
<organism evidence="11 12">
    <name type="scientific">Agromyces marinus</name>
    <dbReference type="NCBI Taxonomy" id="1389020"/>
    <lineage>
        <taxon>Bacteria</taxon>
        <taxon>Bacillati</taxon>
        <taxon>Actinomycetota</taxon>
        <taxon>Actinomycetes</taxon>
        <taxon>Micrococcales</taxon>
        <taxon>Microbacteriaceae</taxon>
        <taxon>Agromyces</taxon>
    </lineage>
</organism>
<evidence type="ECO:0000256" key="9">
    <source>
        <dbReference type="SAM" id="MobiDB-lite"/>
    </source>
</evidence>
<evidence type="ECO:0000256" key="3">
    <source>
        <dbReference type="ARBA" id="ARBA00022475"/>
    </source>
</evidence>
<comment type="subcellular location">
    <subcellularLocation>
        <location evidence="1">Cell membrane</location>
        <topology evidence="1">Multi-pass membrane protein</topology>
    </subcellularLocation>
</comment>
<accession>A0ABM8GZY0</accession>
<feature type="transmembrane region" description="Helical" evidence="10">
    <location>
        <begin position="263"/>
        <end position="286"/>
    </location>
</feature>
<evidence type="ECO:0000256" key="7">
    <source>
        <dbReference type="ARBA" id="ARBA00023136"/>
    </source>
</evidence>